<organism evidence="1 2">
    <name type="scientific">Persea americana</name>
    <name type="common">Avocado</name>
    <dbReference type="NCBI Taxonomy" id="3435"/>
    <lineage>
        <taxon>Eukaryota</taxon>
        <taxon>Viridiplantae</taxon>
        <taxon>Streptophyta</taxon>
        <taxon>Embryophyta</taxon>
        <taxon>Tracheophyta</taxon>
        <taxon>Spermatophyta</taxon>
        <taxon>Magnoliopsida</taxon>
        <taxon>Magnoliidae</taxon>
        <taxon>Laurales</taxon>
        <taxon>Lauraceae</taxon>
        <taxon>Persea</taxon>
    </lineage>
</organism>
<comment type="caution">
    <text evidence="1">The sequence shown here is derived from an EMBL/GenBank/DDBJ whole genome shotgun (WGS) entry which is preliminary data.</text>
</comment>
<proteinExistence type="predicted"/>
<name>A0ACC2KA91_PERAE</name>
<dbReference type="EMBL" id="CM056812">
    <property type="protein sequence ID" value="KAJ8618027.1"/>
    <property type="molecule type" value="Genomic_DNA"/>
</dbReference>
<gene>
    <name evidence="1" type="ORF">MRB53_014213</name>
</gene>
<evidence type="ECO:0000313" key="1">
    <source>
        <dbReference type="EMBL" id="KAJ8618027.1"/>
    </source>
</evidence>
<protein>
    <submittedName>
        <fullName evidence="1">Uncharacterized protein</fullName>
    </submittedName>
</protein>
<reference evidence="1 2" key="1">
    <citation type="journal article" date="2022" name="Hortic Res">
        <title>A haplotype resolved chromosomal level avocado genome allows analysis of novel avocado genes.</title>
        <authorList>
            <person name="Nath O."/>
            <person name="Fletcher S.J."/>
            <person name="Hayward A."/>
            <person name="Shaw L.M."/>
            <person name="Masouleh A.K."/>
            <person name="Furtado A."/>
            <person name="Henry R.J."/>
            <person name="Mitter N."/>
        </authorList>
    </citation>
    <scope>NUCLEOTIDE SEQUENCE [LARGE SCALE GENOMIC DNA]</scope>
    <source>
        <strain evidence="2">cv. Hass</strain>
    </source>
</reference>
<dbReference type="Proteomes" id="UP001234297">
    <property type="component" value="Chromosome 4"/>
</dbReference>
<accession>A0ACC2KA91</accession>
<sequence length="111" mass="12476">MAERKQRKSEGKIEIVGEGERGAAASAPVLLRDTERQAERVREIERERGRERESVSTPTQATPVVAWLVRRETGNGRGRAESRAREGKRDREGGKEKWLSVGRRGGFLCGF</sequence>
<evidence type="ECO:0000313" key="2">
    <source>
        <dbReference type="Proteomes" id="UP001234297"/>
    </source>
</evidence>
<keyword evidence="2" id="KW-1185">Reference proteome</keyword>